<dbReference type="InterPro" id="IPR002549">
    <property type="entry name" value="AI-2E-like"/>
</dbReference>
<keyword evidence="8" id="KW-1185">Reference proteome</keyword>
<dbReference type="Proteomes" id="UP000031950">
    <property type="component" value="Unassembled WGS sequence"/>
</dbReference>
<evidence type="ECO:0000256" key="3">
    <source>
        <dbReference type="ARBA" id="ARBA00022692"/>
    </source>
</evidence>
<feature type="transmembrane region" description="Helical" evidence="6">
    <location>
        <begin position="209"/>
        <end position="235"/>
    </location>
</feature>
<evidence type="ECO:0008006" key="9">
    <source>
        <dbReference type="Google" id="ProtNLM"/>
    </source>
</evidence>
<evidence type="ECO:0000256" key="1">
    <source>
        <dbReference type="ARBA" id="ARBA00004141"/>
    </source>
</evidence>
<dbReference type="NCBIfam" id="TIGR02872">
    <property type="entry name" value="spore_ytvI"/>
    <property type="match status" value="1"/>
</dbReference>
<feature type="transmembrane region" description="Helical" evidence="6">
    <location>
        <begin position="241"/>
        <end position="266"/>
    </location>
</feature>
<comment type="subcellular location">
    <subcellularLocation>
        <location evidence="1">Membrane</location>
        <topology evidence="1">Multi-pass membrane protein</topology>
    </subcellularLocation>
</comment>
<dbReference type="EMBL" id="JXRQ01000017">
    <property type="protein sequence ID" value="KIL50347.1"/>
    <property type="molecule type" value="Genomic_DNA"/>
</dbReference>
<proteinExistence type="inferred from homology"/>
<dbReference type="PANTHER" id="PTHR21716">
    <property type="entry name" value="TRANSMEMBRANE PROTEIN"/>
    <property type="match status" value="1"/>
</dbReference>
<dbReference type="OrthoDB" id="9774361at2"/>
<organism evidence="7 8">
    <name type="scientific">Jeotgalibacillus alimentarius</name>
    <dbReference type="NCBI Taxonomy" id="135826"/>
    <lineage>
        <taxon>Bacteria</taxon>
        <taxon>Bacillati</taxon>
        <taxon>Bacillota</taxon>
        <taxon>Bacilli</taxon>
        <taxon>Bacillales</taxon>
        <taxon>Caryophanaceae</taxon>
        <taxon>Jeotgalibacillus</taxon>
    </lineage>
</organism>
<keyword evidence="4 6" id="KW-1133">Transmembrane helix</keyword>
<gene>
    <name evidence="7" type="ORF">KP77_17220</name>
</gene>
<keyword evidence="5 6" id="KW-0472">Membrane</keyword>
<dbReference type="PATRIC" id="fig|135826.4.peg.1717"/>
<sequence>MNKIFTKKNMITALVILITLILIYFILPVSVPLIVAVITALILEPLVKFINTRTKLNRKMSVGTVFVLFLGTIGLISYFAVTKLIGQAIQFVENTPDYVNELAKWWKTVETDMAITFAQVPPQVMNQTSEEVNNFLNDFRTSITNSINAESVTGMITNIPDYLVSFLVYLIALFLIMLDLPGIRKNIYKHLKDQTAEKVRFMTARLSKVIWGFAKAQFLVSLLILAGSLIGLYIIAPEVALVMAIIIWLIDLIPIIGSIVVLAPWAIFQLITGDIEQGTQLAILAAVLLIIRRTVEPKVMGTHIGLSPLATLIAMFIGLKLFGILGFIIGPLILIIFNSAKEAGIIKMNFKF</sequence>
<dbReference type="RefSeq" id="WP_041122290.1">
    <property type="nucleotide sequence ID" value="NZ_JXRQ01000017.1"/>
</dbReference>
<name>A0A0C2VN52_9BACL</name>
<comment type="similarity">
    <text evidence="2">Belongs to the autoinducer-2 exporter (AI-2E) (TC 2.A.86) family.</text>
</comment>
<dbReference type="GO" id="GO:0055085">
    <property type="term" value="P:transmembrane transport"/>
    <property type="evidence" value="ECO:0007669"/>
    <property type="project" value="TreeGrafter"/>
</dbReference>
<dbReference type="STRING" id="135826.KP77_17220"/>
<evidence type="ECO:0000313" key="8">
    <source>
        <dbReference type="Proteomes" id="UP000031950"/>
    </source>
</evidence>
<feature type="transmembrane region" description="Helical" evidence="6">
    <location>
        <begin position="315"/>
        <end position="337"/>
    </location>
</feature>
<dbReference type="AlphaFoldDB" id="A0A0C2VN52"/>
<feature type="transmembrane region" description="Helical" evidence="6">
    <location>
        <begin position="162"/>
        <end position="180"/>
    </location>
</feature>
<keyword evidence="3 6" id="KW-0812">Transmembrane</keyword>
<dbReference type="GO" id="GO:0016020">
    <property type="term" value="C:membrane"/>
    <property type="evidence" value="ECO:0007669"/>
    <property type="project" value="UniProtKB-SubCell"/>
</dbReference>
<reference evidence="7 8" key="1">
    <citation type="submission" date="2015-01" db="EMBL/GenBank/DDBJ databases">
        <title>Genome sequence of Jeotgalibacillus alimentarius.</title>
        <authorList>
            <person name="Goh K.M."/>
            <person name="Chan K.-G."/>
            <person name="Yaakop A.S."/>
            <person name="Ee R."/>
            <person name="Gan H.M."/>
            <person name="Chan C.S."/>
        </authorList>
    </citation>
    <scope>NUCLEOTIDE SEQUENCE [LARGE SCALE GENOMIC DNA]</scope>
    <source>
        <strain evidence="7 8">YKJ-13</strain>
    </source>
</reference>
<dbReference type="Pfam" id="PF01594">
    <property type="entry name" value="AI-2E_transport"/>
    <property type="match status" value="1"/>
</dbReference>
<evidence type="ECO:0000256" key="5">
    <source>
        <dbReference type="ARBA" id="ARBA00023136"/>
    </source>
</evidence>
<feature type="transmembrane region" description="Helical" evidence="6">
    <location>
        <begin position="9"/>
        <end position="27"/>
    </location>
</feature>
<protein>
    <recommendedName>
        <fullName evidence="9">Sporulation integral membrane protein YtvI</fullName>
    </recommendedName>
</protein>
<feature type="transmembrane region" description="Helical" evidence="6">
    <location>
        <begin position="62"/>
        <end position="81"/>
    </location>
</feature>
<evidence type="ECO:0000256" key="4">
    <source>
        <dbReference type="ARBA" id="ARBA00022989"/>
    </source>
</evidence>
<comment type="caution">
    <text evidence="7">The sequence shown here is derived from an EMBL/GenBank/DDBJ whole genome shotgun (WGS) entry which is preliminary data.</text>
</comment>
<dbReference type="PANTHER" id="PTHR21716:SF68">
    <property type="entry name" value="TRANSPORT PROTEIN YTVI-RELATED"/>
    <property type="match status" value="1"/>
</dbReference>
<evidence type="ECO:0000256" key="6">
    <source>
        <dbReference type="SAM" id="Phobius"/>
    </source>
</evidence>
<evidence type="ECO:0000256" key="2">
    <source>
        <dbReference type="ARBA" id="ARBA00009773"/>
    </source>
</evidence>
<evidence type="ECO:0000313" key="7">
    <source>
        <dbReference type="EMBL" id="KIL50347.1"/>
    </source>
</evidence>
<dbReference type="InterPro" id="IPR014227">
    <property type="entry name" value="YtvI-like"/>
</dbReference>
<accession>A0A0C2VN52</accession>